<dbReference type="Gene3D" id="3.40.1390.30">
    <property type="entry name" value="NIF3 (NGG1p interacting factor 3)-like"/>
    <property type="match status" value="1"/>
</dbReference>
<comment type="similarity">
    <text evidence="1 3">Belongs to the GTP cyclohydrolase I type 2/NIF3 family.</text>
</comment>
<protein>
    <recommendedName>
        <fullName evidence="3">GTP cyclohydrolase 1 type 2 homolog</fullName>
    </recommendedName>
</protein>
<keyword evidence="2 3" id="KW-0479">Metal-binding</keyword>
<proteinExistence type="inferred from homology"/>
<dbReference type="PANTHER" id="PTHR13799">
    <property type="entry name" value="NGG1 INTERACTING FACTOR 3"/>
    <property type="match status" value="1"/>
</dbReference>
<dbReference type="InterPro" id="IPR017221">
    <property type="entry name" value="DUF34/NIF3_bac"/>
</dbReference>
<dbReference type="InterPro" id="IPR036069">
    <property type="entry name" value="DUF34/NIF3_sf"/>
</dbReference>
<dbReference type="SUPFAM" id="SSF102705">
    <property type="entry name" value="NIF3 (NGG1p interacting factor 3)-like"/>
    <property type="match status" value="1"/>
</dbReference>
<dbReference type="PANTHER" id="PTHR13799:SF14">
    <property type="entry name" value="GTP CYCLOHYDROLASE 1 TYPE 2 HOMOLOG"/>
    <property type="match status" value="1"/>
</dbReference>
<sequence length="364" mass="40683">MKVKEVIKIIEDFAPLHYAESFDNVGLIVGNAEAEVKGVLVSLDTLETTVDEAIEKNCNLIVSFHPIIFKGLTKIVGKSYVEKVVLKAIKHDIHIYAIHTALDNHSMGVSAKMAEKLGLNKTKILIPKSGQIKKLTTYVPVKYGEELRNALFEVGAGQIGNYDHCSFNWQGVGTFRGNDVSNPAIGEIGQDHMEEEMCIQVIFEHHLENKILQAMRENHPYEEVAYEVVTLDNVHQKIGMGIIGELDEEKTVPDFLNQLKETFHLKMVRHSDSLQKKIKKVAVLGGSGSFAIKNAISAGADIYVTADLKYHDFFQAEGKIVLADIGHYESEQFTKNLLVELLSKKITNFAIILSENNTNPINYY</sequence>
<accession>A0ABW3Y2T6</accession>
<organism evidence="4 5">
    <name type="scientific">Namhaeicola litoreus</name>
    <dbReference type="NCBI Taxonomy" id="1052145"/>
    <lineage>
        <taxon>Bacteria</taxon>
        <taxon>Pseudomonadati</taxon>
        <taxon>Bacteroidota</taxon>
        <taxon>Flavobacteriia</taxon>
        <taxon>Flavobacteriales</taxon>
        <taxon>Flavobacteriaceae</taxon>
        <taxon>Namhaeicola</taxon>
    </lineage>
</organism>
<dbReference type="Proteomes" id="UP001597201">
    <property type="component" value="Unassembled WGS sequence"/>
</dbReference>
<name>A0ABW3Y2T6_9FLAO</name>
<reference evidence="5" key="1">
    <citation type="journal article" date="2019" name="Int. J. Syst. Evol. Microbiol.">
        <title>The Global Catalogue of Microorganisms (GCM) 10K type strain sequencing project: providing services to taxonomists for standard genome sequencing and annotation.</title>
        <authorList>
            <consortium name="The Broad Institute Genomics Platform"/>
            <consortium name="The Broad Institute Genome Sequencing Center for Infectious Disease"/>
            <person name="Wu L."/>
            <person name="Ma J."/>
        </authorList>
    </citation>
    <scope>NUCLEOTIDE SEQUENCE [LARGE SCALE GENOMIC DNA]</scope>
    <source>
        <strain evidence="5">CCUG 61485</strain>
    </source>
</reference>
<dbReference type="EMBL" id="JBHTMY010000003">
    <property type="protein sequence ID" value="MFD1315740.1"/>
    <property type="molecule type" value="Genomic_DNA"/>
</dbReference>
<gene>
    <name evidence="4" type="ORF">ACFQ39_08945</name>
</gene>
<evidence type="ECO:0000256" key="1">
    <source>
        <dbReference type="ARBA" id="ARBA00006964"/>
    </source>
</evidence>
<dbReference type="InterPro" id="IPR015867">
    <property type="entry name" value="N-reg_PII/ATP_PRibTrfase_C"/>
</dbReference>
<keyword evidence="5" id="KW-1185">Reference proteome</keyword>
<evidence type="ECO:0000313" key="5">
    <source>
        <dbReference type="Proteomes" id="UP001597201"/>
    </source>
</evidence>
<dbReference type="PIRSF" id="PIRSF037489">
    <property type="entry name" value="UCP037489_NIF3_YqfO"/>
    <property type="match status" value="1"/>
</dbReference>
<evidence type="ECO:0000256" key="2">
    <source>
        <dbReference type="ARBA" id="ARBA00022723"/>
    </source>
</evidence>
<dbReference type="InterPro" id="IPR002678">
    <property type="entry name" value="DUF34/NIF3"/>
</dbReference>
<comment type="caution">
    <text evidence="4">The sequence shown here is derived from an EMBL/GenBank/DDBJ whole genome shotgun (WGS) entry which is preliminary data.</text>
</comment>
<dbReference type="Gene3D" id="3.30.70.120">
    <property type="match status" value="1"/>
</dbReference>
<dbReference type="RefSeq" id="WP_377178201.1">
    <property type="nucleotide sequence ID" value="NZ_JBHTMY010000003.1"/>
</dbReference>
<dbReference type="Pfam" id="PF01784">
    <property type="entry name" value="DUF34_NIF3"/>
    <property type="match status" value="1"/>
</dbReference>
<evidence type="ECO:0000313" key="4">
    <source>
        <dbReference type="EMBL" id="MFD1315740.1"/>
    </source>
</evidence>
<evidence type="ECO:0000256" key="3">
    <source>
        <dbReference type="PIRNR" id="PIRNR037489"/>
    </source>
</evidence>
<dbReference type="NCBIfam" id="TIGR00486">
    <property type="entry name" value="YbgI_SA1388"/>
    <property type="match status" value="1"/>
</dbReference>